<organism evidence="1 2">
    <name type="scientific">Anopheles atroparvus</name>
    <name type="common">European mosquito</name>
    <dbReference type="NCBI Taxonomy" id="41427"/>
    <lineage>
        <taxon>Eukaryota</taxon>
        <taxon>Metazoa</taxon>
        <taxon>Ecdysozoa</taxon>
        <taxon>Arthropoda</taxon>
        <taxon>Hexapoda</taxon>
        <taxon>Insecta</taxon>
        <taxon>Pterygota</taxon>
        <taxon>Neoptera</taxon>
        <taxon>Endopterygota</taxon>
        <taxon>Diptera</taxon>
        <taxon>Nematocera</taxon>
        <taxon>Culicoidea</taxon>
        <taxon>Culicidae</taxon>
        <taxon>Anophelinae</taxon>
        <taxon>Anopheles</taxon>
    </lineage>
</organism>
<dbReference type="AlphaFoldDB" id="A0AAG5CV51"/>
<proteinExistence type="predicted"/>
<keyword evidence="2" id="KW-1185">Reference proteome</keyword>
<dbReference type="Proteomes" id="UP000075880">
    <property type="component" value="Unassembled WGS sequence"/>
</dbReference>
<dbReference type="EnsemblMetazoa" id="ENSAATROPT002890">
    <property type="protein sequence ID" value="ENSAATROPP002776"/>
    <property type="gene ID" value="ENSAATROPG002283"/>
</dbReference>
<evidence type="ECO:0000313" key="1">
    <source>
        <dbReference type="EnsemblMetazoa" id="ENSAATROPP002776"/>
    </source>
</evidence>
<accession>A0AAG5CV51</accession>
<protein>
    <submittedName>
        <fullName evidence="1">Uncharacterized protein</fullName>
    </submittedName>
</protein>
<sequence length="75" mass="8636">MPNVCAPSTAERWSAWRRMASCWVKCLNSTTKNTNLPTLSDTFKSRTSLEEGRKKRKEICLYASLKEIILVIICR</sequence>
<evidence type="ECO:0000313" key="2">
    <source>
        <dbReference type="Proteomes" id="UP000075880"/>
    </source>
</evidence>
<name>A0AAG5CV51_ANOAO</name>
<reference evidence="1" key="1">
    <citation type="submission" date="2024-04" db="UniProtKB">
        <authorList>
            <consortium name="EnsemblMetazoa"/>
        </authorList>
    </citation>
    <scope>IDENTIFICATION</scope>
    <source>
        <strain evidence="1">EBRO</strain>
    </source>
</reference>